<dbReference type="InterPro" id="IPR050921">
    <property type="entry name" value="T4SS_GSP_E_ATPase"/>
</dbReference>
<name>A0A4R8H0X0_9FIRM</name>
<dbReference type="STRING" id="926561.GCA_000379025_00498"/>
<comment type="similarity">
    <text evidence="1">Belongs to the GSP E family.</text>
</comment>
<proteinExistence type="inferred from homology"/>
<dbReference type="RefSeq" id="WP_134115302.1">
    <property type="nucleotide sequence ID" value="NZ_SOEG01000004.1"/>
</dbReference>
<dbReference type="SUPFAM" id="SSF52540">
    <property type="entry name" value="P-loop containing nucleoside triphosphate hydrolases"/>
    <property type="match status" value="1"/>
</dbReference>
<dbReference type="Gene3D" id="3.30.450.90">
    <property type="match status" value="1"/>
</dbReference>
<dbReference type="Pfam" id="PF00437">
    <property type="entry name" value="T2SSE"/>
    <property type="match status" value="1"/>
</dbReference>
<dbReference type="PROSITE" id="PS00662">
    <property type="entry name" value="T2SP_E"/>
    <property type="match status" value="1"/>
</dbReference>
<evidence type="ECO:0000313" key="4">
    <source>
        <dbReference type="Proteomes" id="UP000295832"/>
    </source>
</evidence>
<keyword evidence="4" id="KW-1185">Reference proteome</keyword>
<protein>
    <submittedName>
        <fullName evidence="3">Twitching motility protein PilT</fullName>
    </submittedName>
</protein>
<evidence type="ECO:0000259" key="2">
    <source>
        <dbReference type="PROSITE" id="PS00662"/>
    </source>
</evidence>
<dbReference type="GO" id="GO:0016887">
    <property type="term" value="F:ATP hydrolysis activity"/>
    <property type="evidence" value="ECO:0007669"/>
    <property type="project" value="InterPro"/>
</dbReference>
<dbReference type="SMART" id="SM00382">
    <property type="entry name" value="AAA"/>
    <property type="match status" value="1"/>
</dbReference>
<gene>
    <name evidence="3" type="ORF">C7959_104167</name>
</gene>
<dbReference type="Gene3D" id="3.40.50.300">
    <property type="entry name" value="P-loop containing nucleotide triphosphate hydrolases"/>
    <property type="match status" value="1"/>
</dbReference>
<dbReference type="NCBIfam" id="TIGR01420">
    <property type="entry name" value="pilT_fam"/>
    <property type="match status" value="1"/>
</dbReference>
<dbReference type="AlphaFoldDB" id="A0A4R8H0X0"/>
<evidence type="ECO:0000313" key="3">
    <source>
        <dbReference type="EMBL" id="TDX53037.1"/>
    </source>
</evidence>
<dbReference type="CDD" id="cd01131">
    <property type="entry name" value="PilT"/>
    <property type="match status" value="1"/>
</dbReference>
<feature type="domain" description="Bacterial type II secretion system protein E" evidence="2">
    <location>
        <begin position="196"/>
        <end position="210"/>
    </location>
</feature>
<dbReference type="InterPro" id="IPR006321">
    <property type="entry name" value="PilT/PilU"/>
</dbReference>
<dbReference type="InterPro" id="IPR003593">
    <property type="entry name" value="AAA+_ATPase"/>
</dbReference>
<dbReference type="InterPro" id="IPR001482">
    <property type="entry name" value="T2SS/T4SS_dom"/>
</dbReference>
<dbReference type="EMBL" id="SOEG01000004">
    <property type="protein sequence ID" value="TDX53037.1"/>
    <property type="molecule type" value="Genomic_DNA"/>
</dbReference>
<dbReference type="GO" id="GO:0005524">
    <property type="term" value="F:ATP binding"/>
    <property type="evidence" value="ECO:0007669"/>
    <property type="project" value="InterPro"/>
</dbReference>
<dbReference type="Proteomes" id="UP000295832">
    <property type="component" value="Unassembled WGS sequence"/>
</dbReference>
<dbReference type="InterPro" id="IPR027417">
    <property type="entry name" value="P-loop_NTPase"/>
</dbReference>
<reference evidence="3 4" key="1">
    <citation type="submission" date="2019-03" db="EMBL/GenBank/DDBJ databases">
        <title>Subsurface microbial communities from deep shales in Ohio and West Virginia, USA.</title>
        <authorList>
            <person name="Wrighton K."/>
        </authorList>
    </citation>
    <scope>NUCLEOTIDE SEQUENCE [LARGE SCALE GENOMIC DNA]</scope>
    <source>
        <strain evidence="3 4">MSL 6dP</strain>
    </source>
</reference>
<organism evidence="3 4">
    <name type="scientific">Orenia marismortui</name>
    <dbReference type="NCBI Taxonomy" id="46469"/>
    <lineage>
        <taxon>Bacteria</taxon>
        <taxon>Bacillati</taxon>
        <taxon>Bacillota</taxon>
        <taxon>Clostridia</taxon>
        <taxon>Halanaerobiales</taxon>
        <taxon>Halobacteroidaceae</taxon>
        <taxon>Orenia</taxon>
    </lineage>
</organism>
<accession>A0A4R8H0X0</accession>
<comment type="caution">
    <text evidence="3">The sequence shown here is derived from an EMBL/GenBank/DDBJ whole genome shotgun (WGS) entry which is preliminary data.</text>
</comment>
<dbReference type="PANTHER" id="PTHR30486">
    <property type="entry name" value="TWITCHING MOTILITY PROTEIN PILT"/>
    <property type="match status" value="1"/>
</dbReference>
<sequence length="352" mass="39251">MRLDEILKKAIKIEASDIHLTVGAEPMVRVKNKLEAIGEEIITPEKMMNLVSMMMQEPQKKIFQEKGEVDFAFHLDCGGFDHRFRVNAFHQRGSAGAVLRIIPHKIPPLDELGLPSVLEEIALKPRGLFLVTGPTGSGKSTTLASIIDLINKKLDRHIITLEDPIEYVHRHNKSIINQREIGSDTQSFANGLRACLRQDPDIILVGEMRDLDTISTAITAAETGHLVLATLHTNGTAESIERVINVFPPHQQQQVRTQLALSLQGVLSQQLIVSSDGLKRVAATELLIANYAVKNLIREGKIHQLESVLQTNRDMGMHTMDHSLKELYLKGLIDWEDALARASNVDFLKNLI</sequence>
<evidence type="ECO:0000256" key="1">
    <source>
        <dbReference type="ARBA" id="ARBA00006611"/>
    </source>
</evidence>